<feature type="non-terminal residue" evidence="1">
    <location>
        <position position="70"/>
    </location>
</feature>
<reference evidence="1" key="1">
    <citation type="journal article" date="2014" name="Front. Microbiol.">
        <title>High frequency of phylogenetically diverse reductive dehalogenase-homologous genes in deep subseafloor sedimentary metagenomes.</title>
        <authorList>
            <person name="Kawai M."/>
            <person name="Futagami T."/>
            <person name="Toyoda A."/>
            <person name="Takaki Y."/>
            <person name="Nishi S."/>
            <person name="Hori S."/>
            <person name="Arai W."/>
            <person name="Tsubouchi T."/>
            <person name="Morono Y."/>
            <person name="Uchiyama I."/>
            <person name="Ito T."/>
            <person name="Fujiyama A."/>
            <person name="Inagaki F."/>
            <person name="Takami H."/>
        </authorList>
    </citation>
    <scope>NUCLEOTIDE SEQUENCE</scope>
    <source>
        <strain evidence="1">Expedition CK06-06</strain>
    </source>
</reference>
<proteinExistence type="predicted"/>
<comment type="caution">
    <text evidence="1">The sequence shown here is derived from an EMBL/GenBank/DDBJ whole genome shotgun (WGS) entry which is preliminary data.</text>
</comment>
<dbReference type="AlphaFoldDB" id="X1UU32"/>
<organism evidence="1">
    <name type="scientific">marine sediment metagenome</name>
    <dbReference type="NCBI Taxonomy" id="412755"/>
    <lineage>
        <taxon>unclassified sequences</taxon>
        <taxon>metagenomes</taxon>
        <taxon>ecological metagenomes</taxon>
    </lineage>
</organism>
<feature type="non-terminal residue" evidence="1">
    <location>
        <position position="1"/>
    </location>
</feature>
<gene>
    <name evidence="1" type="ORF">S12H4_62718</name>
</gene>
<sequence length="70" mass="7891">SRNYIPDEDDTKTIETLLIEILGASLGCFSHCKAYEVVVDSRDSLINTYKPKDSLRIYKGNSRLAIAKKL</sequence>
<evidence type="ECO:0000313" key="1">
    <source>
        <dbReference type="EMBL" id="GAJ20998.1"/>
    </source>
</evidence>
<name>X1UU32_9ZZZZ</name>
<accession>X1UU32</accession>
<protein>
    <submittedName>
        <fullName evidence="1">Uncharacterized protein</fullName>
    </submittedName>
</protein>
<dbReference type="EMBL" id="BARW01042216">
    <property type="protein sequence ID" value="GAJ20998.1"/>
    <property type="molecule type" value="Genomic_DNA"/>
</dbReference>